<evidence type="ECO:0000313" key="10">
    <source>
        <dbReference type="Proteomes" id="UP000217448"/>
    </source>
</evidence>
<gene>
    <name evidence="9" type="ORF">CLG85_007855</name>
</gene>
<keyword evidence="5 8" id="KW-0812">Transmembrane</keyword>
<proteinExistence type="inferred from homology"/>
<comment type="caution">
    <text evidence="9">The sequence shown here is derived from an EMBL/GenBank/DDBJ whole genome shotgun (WGS) entry which is preliminary data.</text>
</comment>
<comment type="similarity">
    <text evidence="2">Belongs to the binding-protein-dependent transport system permease family. FecCD subfamily.</text>
</comment>
<keyword evidence="3" id="KW-0813">Transport</keyword>
<evidence type="ECO:0000256" key="2">
    <source>
        <dbReference type="ARBA" id="ARBA00007935"/>
    </source>
</evidence>
<reference evidence="10" key="1">
    <citation type="submission" date="2023-07" db="EMBL/GenBank/DDBJ databases">
        <title>Yangia mangrovi SAOS 153D genome.</title>
        <authorList>
            <person name="Verma A."/>
            <person name="Pal Y."/>
            <person name="Sundharam S."/>
            <person name="Bisht B."/>
            <person name="Srinivasan K."/>
        </authorList>
    </citation>
    <scope>NUCLEOTIDE SEQUENCE [LARGE SCALE GENOMIC DNA]</scope>
    <source>
        <strain evidence="10">SAOS 153D</strain>
    </source>
</reference>
<dbReference type="Gene3D" id="1.10.3470.10">
    <property type="entry name" value="ABC transporter involved in vitamin B12 uptake, BtuC"/>
    <property type="match status" value="1"/>
</dbReference>
<protein>
    <submittedName>
        <fullName evidence="9">Iron chelate uptake ABC transporter family permease subunit</fullName>
    </submittedName>
</protein>
<keyword evidence="7 8" id="KW-0472">Membrane</keyword>
<organism evidence="9 10">
    <name type="scientific">Alloyangia mangrovi</name>
    <dbReference type="NCBI Taxonomy" id="1779329"/>
    <lineage>
        <taxon>Bacteria</taxon>
        <taxon>Pseudomonadati</taxon>
        <taxon>Pseudomonadota</taxon>
        <taxon>Alphaproteobacteria</taxon>
        <taxon>Rhodobacterales</taxon>
        <taxon>Roseobacteraceae</taxon>
        <taxon>Alloyangia</taxon>
    </lineage>
</organism>
<evidence type="ECO:0000256" key="8">
    <source>
        <dbReference type="SAM" id="Phobius"/>
    </source>
</evidence>
<keyword evidence="6 8" id="KW-1133">Transmembrane helix</keyword>
<comment type="subcellular location">
    <subcellularLocation>
        <location evidence="1">Cell membrane</location>
        <topology evidence="1">Multi-pass membrane protein</topology>
    </subcellularLocation>
</comment>
<dbReference type="InterPro" id="IPR037294">
    <property type="entry name" value="ABC_BtuC-like"/>
</dbReference>
<evidence type="ECO:0000256" key="7">
    <source>
        <dbReference type="ARBA" id="ARBA00023136"/>
    </source>
</evidence>
<evidence type="ECO:0000256" key="6">
    <source>
        <dbReference type="ARBA" id="ARBA00022989"/>
    </source>
</evidence>
<sequence length="73" mass="7597">MSGPLGARITRARRLPGRMLSAAGTGALVLVVSDLAARAALPGIQLPAGVMTGLLGAPYLLWRLSREMEKGEL</sequence>
<name>A0ABT2KKI4_9RHOB</name>
<dbReference type="EMBL" id="NTHN02000010">
    <property type="protein sequence ID" value="MCT4370243.1"/>
    <property type="molecule type" value="Genomic_DNA"/>
</dbReference>
<keyword evidence="4" id="KW-1003">Cell membrane</keyword>
<keyword evidence="10" id="KW-1185">Reference proteome</keyword>
<dbReference type="Pfam" id="PF01032">
    <property type="entry name" value="FecCD"/>
    <property type="match status" value="1"/>
</dbReference>
<dbReference type="InterPro" id="IPR000522">
    <property type="entry name" value="ABC_transptr_permease_BtuC"/>
</dbReference>
<evidence type="ECO:0000313" key="9">
    <source>
        <dbReference type="EMBL" id="MCT4370243.1"/>
    </source>
</evidence>
<feature type="transmembrane region" description="Helical" evidence="8">
    <location>
        <begin position="46"/>
        <end position="64"/>
    </location>
</feature>
<accession>A0ABT2KKI4</accession>
<dbReference type="Proteomes" id="UP000217448">
    <property type="component" value="Unassembled WGS sequence"/>
</dbReference>
<evidence type="ECO:0000256" key="1">
    <source>
        <dbReference type="ARBA" id="ARBA00004651"/>
    </source>
</evidence>
<evidence type="ECO:0000256" key="5">
    <source>
        <dbReference type="ARBA" id="ARBA00022692"/>
    </source>
</evidence>
<evidence type="ECO:0000256" key="4">
    <source>
        <dbReference type="ARBA" id="ARBA00022475"/>
    </source>
</evidence>
<dbReference type="SUPFAM" id="SSF81345">
    <property type="entry name" value="ABC transporter involved in vitamin B12 uptake, BtuC"/>
    <property type="match status" value="1"/>
</dbReference>
<evidence type="ECO:0000256" key="3">
    <source>
        <dbReference type="ARBA" id="ARBA00022448"/>
    </source>
</evidence>